<feature type="compositionally biased region" description="Basic residues" evidence="1">
    <location>
        <begin position="371"/>
        <end position="380"/>
    </location>
</feature>
<feature type="region of interest" description="Disordered" evidence="1">
    <location>
        <begin position="123"/>
        <end position="154"/>
    </location>
</feature>
<feature type="compositionally biased region" description="Acidic residues" evidence="1">
    <location>
        <begin position="557"/>
        <end position="592"/>
    </location>
</feature>
<feature type="region of interest" description="Disordered" evidence="1">
    <location>
        <begin position="439"/>
        <end position="491"/>
    </location>
</feature>
<dbReference type="Proteomes" id="UP000799770">
    <property type="component" value="Unassembled WGS sequence"/>
</dbReference>
<evidence type="ECO:0000256" key="1">
    <source>
        <dbReference type="SAM" id="MobiDB-lite"/>
    </source>
</evidence>
<reference evidence="2" key="1">
    <citation type="journal article" date="2020" name="Stud. Mycol.">
        <title>101 Dothideomycetes genomes: a test case for predicting lifestyles and emergence of pathogens.</title>
        <authorList>
            <person name="Haridas S."/>
            <person name="Albert R."/>
            <person name="Binder M."/>
            <person name="Bloem J."/>
            <person name="Labutti K."/>
            <person name="Salamov A."/>
            <person name="Andreopoulos B."/>
            <person name="Baker S."/>
            <person name="Barry K."/>
            <person name="Bills G."/>
            <person name="Bluhm B."/>
            <person name="Cannon C."/>
            <person name="Castanera R."/>
            <person name="Culley D."/>
            <person name="Daum C."/>
            <person name="Ezra D."/>
            <person name="Gonzalez J."/>
            <person name="Henrissat B."/>
            <person name="Kuo A."/>
            <person name="Liang C."/>
            <person name="Lipzen A."/>
            <person name="Lutzoni F."/>
            <person name="Magnuson J."/>
            <person name="Mondo S."/>
            <person name="Nolan M."/>
            <person name="Ohm R."/>
            <person name="Pangilinan J."/>
            <person name="Park H.-J."/>
            <person name="Ramirez L."/>
            <person name="Alfaro M."/>
            <person name="Sun H."/>
            <person name="Tritt A."/>
            <person name="Yoshinaga Y."/>
            <person name="Zwiers L.-H."/>
            <person name="Turgeon B."/>
            <person name="Goodwin S."/>
            <person name="Spatafora J."/>
            <person name="Crous P."/>
            <person name="Grigoriev I."/>
        </authorList>
    </citation>
    <scope>NUCLEOTIDE SEQUENCE</scope>
    <source>
        <strain evidence="2">CBS 627.86</strain>
    </source>
</reference>
<gene>
    <name evidence="2" type="ORF">BDV96DRAFT_629795</name>
</gene>
<accession>A0A6A5ZG58</accession>
<protein>
    <submittedName>
        <fullName evidence="2">Uncharacterized protein</fullName>
    </submittedName>
</protein>
<dbReference type="EMBL" id="ML977317">
    <property type="protein sequence ID" value="KAF2118216.1"/>
    <property type="molecule type" value="Genomic_DNA"/>
</dbReference>
<feature type="compositionally biased region" description="Basic and acidic residues" evidence="1">
    <location>
        <begin position="123"/>
        <end position="133"/>
    </location>
</feature>
<feature type="compositionally biased region" description="Acidic residues" evidence="1">
    <location>
        <begin position="134"/>
        <end position="154"/>
    </location>
</feature>
<dbReference type="AlphaFoldDB" id="A0A6A5ZG58"/>
<evidence type="ECO:0000313" key="2">
    <source>
        <dbReference type="EMBL" id="KAF2118216.1"/>
    </source>
</evidence>
<sequence length="739" mass="83462">MVTFSLRDHSQGLASNNAPCLVVPLHHTWSTLSLKFFQLNHNSVELLVDSNSTAIVCTSIRLFEPLAALTTLLGTHRIWSQASFTSPDMDRVQYQGTPVAGSFNMSSAEKYVNKYDYEELGRKPVPEKKKNNDWNDDDDDGPESEEEDEEEYEEICASEYSATKRKKKQKDELRFRIQNGEQITLRRIAGTWSASSIQYLRFYHDHCNEDSQRGIWGDVAMTQINFEVQGNIADVNFVFWSHGCLQFEIRIPTMASPKIWTAKTTQLRVKLRPSLIVEHSRKKHPPNHQFERYENVRNTMAPPQKGQRMPNGSVFGFKRKWALRAEDYWLQNGHDKESFLNLPEIEMCDLIDKTKAAWNRFGPSMSEKPSKSAKKKRNKASRQERQRLLDATSSTAAAEAAAAAAKEREQLLEAVSNAANALKLAVTALHNIDHAAKSNPVPATAVGKRKRSESLQNGGNRRKPKTIYESTDTGAQANPSQPGISGRPIDAAASGKYTGVEIKRECGDDQINISTIPDVHIKHEPYEITGVKKPEDFQVQSNKTSKCREEKGIREGSEDESGDTEEEEESEDDEDDIEDDEGLQDDESDDDSVDLHDQYVNNYVKAEPGGAMHYTYNEAIYKYVNRYVDMEIGQNGEQLPLYQLDGSYKAISLDYFFHCAKSANGEDDENCDLADHDQENKVFIKTENGIANVQISLYERGDIRLAFANSPVLRQVYCANAMIPVPGPDGQMNSMWLQL</sequence>
<proteinExistence type="predicted"/>
<feature type="region of interest" description="Disordered" evidence="1">
    <location>
        <begin position="532"/>
        <end position="594"/>
    </location>
</feature>
<name>A0A6A5ZG58_9PLEO</name>
<feature type="region of interest" description="Disordered" evidence="1">
    <location>
        <begin position="361"/>
        <end position="395"/>
    </location>
</feature>
<evidence type="ECO:0000313" key="3">
    <source>
        <dbReference type="Proteomes" id="UP000799770"/>
    </source>
</evidence>
<organism evidence="2 3">
    <name type="scientific">Lophiotrema nucula</name>
    <dbReference type="NCBI Taxonomy" id="690887"/>
    <lineage>
        <taxon>Eukaryota</taxon>
        <taxon>Fungi</taxon>
        <taxon>Dikarya</taxon>
        <taxon>Ascomycota</taxon>
        <taxon>Pezizomycotina</taxon>
        <taxon>Dothideomycetes</taxon>
        <taxon>Pleosporomycetidae</taxon>
        <taxon>Pleosporales</taxon>
        <taxon>Lophiotremataceae</taxon>
        <taxon>Lophiotrema</taxon>
    </lineage>
</organism>
<keyword evidence="3" id="KW-1185">Reference proteome</keyword>
<feature type="compositionally biased region" description="Basic and acidic residues" evidence="1">
    <location>
        <begin position="546"/>
        <end position="556"/>
    </location>
</feature>
<feature type="compositionally biased region" description="Polar residues" evidence="1">
    <location>
        <begin position="468"/>
        <end position="483"/>
    </location>
</feature>